<evidence type="ECO:0000313" key="3">
    <source>
        <dbReference type="EMBL" id="CUM71762.1"/>
    </source>
</evidence>
<evidence type="ECO:0000313" key="5">
    <source>
        <dbReference type="Proteomes" id="UP000095495"/>
    </source>
</evidence>
<organism evidence="2 4">
    <name type="scientific">Roseburia faecis</name>
    <dbReference type="NCBI Taxonomy" id="301302"/>
    <lineage>
        <taxon>Bacteria</taxon>
        <taxon>Bacillati</taxon>
        <taxon>Bacillota</taxon>
        <taxon>Clostridia</taxon>
        <taxon>Lachnospirales</taxon>
        <taxon>Lachnospiraceae</taxon>
        <taxon>Roseburia</taxon>
    </lineage>
</organism>
<accession>A0A0M6WAD9</accession>
<name>A0A0M6WAD9_9FIRM</name>
<proteinExistence type="predicted"/>
<gene>
    <name evidence="3" type="ORF">ERS852420_00218</name>
    <name evidence="2" type="ORF">M72_20741</name>
</gene>
<evidence type="ECO:0000313" key="2">
    <source>
        <dbReference type="EMBL" id="CRL32555.1"/>
    </source>
</evidence>
<reference evidence="4" key="1">
    <citation type="submission" date="2015-05" db="EMBL/GenBank/DDBJ databases">
        <authorList>
            <consortium name="Pathogen Informatics"/>
        </authorList>
    </citation>
    <scope>NUCLEOTIDE SEQUENCE [LARGE SCALE GENOMIC DNA]</scope>
    <source>
        <strain evidence="3 5">2789STDY5608863</strain>
        <strain evidence="4">M72</strain>
    </source>
</reference>
<feature type="signal peptide" evidence="1">
    <location>
        <begin position="1"/>
        <end position="24"/>
    </location>
</feature>
<keyword evidence="1" id="KW-0732">Signal</keyword>
<keyword evidence="4" id="KW-1185">Reference proteome</keyword>
<dbReference type="EMBL" id="CVRR01000004">
    <property type="protein sequence ID" value="CRL32555.1"/>
    <property type="molecule type" value="Genomic_DNA"/>
</dbReference>
<dbReference type="Proteomes" id="UP000049979">
    <property type="component" value="Unassembled WGS sequence"/>
</dbReference>
<feature type="chain" id="PRO_5014234067" evidence="1">
    <location>
        <begin position="25"/>
        <end position="180"/>
    </location>
</feature>
<dbReference type="Proteomes" id="UP000095495">
    <property type="component" value="Unassembled WGS sequence"/>
</dbReference>
<dbReference type="OrthoDB" id="2062774at2"/>
<dbReference type="AlphaFoldDB" id="A0A0M6WAD9"/>
<reference evidence="2" key="2">
    <citation type="submission" date="2015-05" db="EMBL/GenBank/DDBJ databases">
        <authorList>
            <person name="Wang D.B."/>
            <person name="Wang M."/>
        </authorList>
    </citation>
    <scope>NUCLEOTIDE SEQUENCE [LARGE SCALE GENOMIC DNA]</scope>
    <source>
        <strain evidence="2">M72</strain>
    </source>
</reference>
<dbReference type="EMBL" id="CYXV01000001">
    <property type="protein sequence ID" value="CUM71762.1"/>
    <property type="molecule type" value="Genomic_DNA"/>
</dbReference>
<sequence length="180" mass="19582">MRKRFFSIIVCVVMLFTMNVTAFAAETQENYSETEKTMTFEITPTALTSGSSRHSVGMLNSFFGTNDTVATSALGSFTISSTSVPSGSTISKIVVTSTKSSGSSGNIELFVAKDEDNGDGTFDRYTDSKSWNSSLTFADFGNYNLSPVGNYYVQFESTRYSTGTVAAATLKNIYVTVYYH</sequence>
<protein>
    <submittedName>
        <fullName evidence="2">Uncharacterized protein</fullName>
    </submittedName>
</protein>
<evidence type="ECO:0000313" key="4">
    <source>
        <dbReference type="Proteomes" id="UP000049979"/>
    </source>
</evidence>
<evidence type="ECO:0000256" key="1">
    <source>
        <dbReference type="SAM" id="SignalP"/>
    </source>
</evidence>